<sequence>MVEKTMKAIRLNAPNDFEYCDIPVPEPGSHDILARVETVAICGTDPHIFAGEFPGFWPKSFPLIPGHEWAGTIVQVGEVAKNLGWKEGERVCGISHVGCGYCSMCMQGRYTLCLNYGHEEKGHRQYGHYSQGAYAQYIAASVKSIARIPDTMGFDVAACMDPFSIALHAVMRSGMEPGDSVLVNGSGAQGLMSIMIVRAMGAGAILTSGSGFRLQVAERLGAITIDYRKENVVARTRELTGGLGAKRVIECSGTPEGVRQACEAVAKGGTISMVSLPSKDVEIPIRRLVLDEIDLRGNRANPNTLEPAIAMVQENNIDLSSLITHAFPLSKFAEAFDIFVHRKDNSLKVVVKPND</sequence>
<dbReference type="GO" id="GO:0016616">
    <property type="term" value="F:oxidoreductase activity, acting on the CH-OH group of donors, NAD or NADP as acceptor"/>
    <property type="evidence" value="ECO:0007669"/>
    <property type="project" value="UniProtKB-ARBA"/>
</dbReference>
<dbReference type="PANTHER" id="PTHR43401">
    <property type="entry name" value="L-THREONINE 3-DEHYDROGENASE"/>
    <property type="match status" value="1"/>
</dbReference>
<dbReference type="InterPro" id="IPR036291">
    <property type="entry name" value="NAD(P)-bd_dom_sf"/>
</dbReference>
<proteinExistence type="inferred from homology"/>
<evidence type="ECO:0000256" key="1">
    <source>
        <dbReference type="ARBA" id="ARBA00022723"/>
    </source>
</evidence>
<name>A0A3P3XN26_9SPIR</name>
<dbReference type="SUPFAM" id="SSF51735">
    <property type="entry name" value="NAD(P)-binding Rossmann-fold domains"/>
    <property type="match status" value="1"/>
</dbReference>
<dbReference type="InterPro" id="IPR013154">
    <property type="entry name" value="ADH-like_N"/>
</dbReference>
<keyword evidence="3" id="KW-0560">Oxidoreductase</keyword>
<protein>
    <submittedName>
        <fullName evidence="6">Alcohol dehydrogenase, zinc-binding domain protein</fullName>
    </submittedName>
</protein>
<dbReference type="Pfam" id="PF00107">
    <property type="entry name" value="ADH_zinc_N"/>
    <property type="match status" value="1"/>
</dbReference>
<dbReference type="InterPro" id="IPR011032">
    <property type="entry name" value="GroES-like_sf"/>
</dbReference>
<keyword evidence="1 4" id="KW-0479">Metal-binding</keyword>
<dbReference type="PANTHER" id="PTHR43401:SF2">
    <property type="entry name" value="L-THREONINE 3-DEHYDROGENASE"/>
    <property type="match status" value="1"/>
</dbReference>
<evidence type="ECO:0000256" key="2">
    <source>
        <dbReference type="ARBA" id="ARBA00022833"/>
    </source>
</evidence>
<dbReference type="InterPro" id="IPR002328">
    <property type="entry name" value="ADH_Zn_CS"/>
</dbReference>
<evidence type="ECO:0000256" key="3">
    <source>
        <dbReference type="ARBA" id="ARBA00023002"/>
    </source>
</evidence>
<dbReference type="InterPro" id="IPR020843">
    <property type="entry name" value="ER"/>
</dbReference>
<dbReference type="GO" id="GO:0008270">
    <property type="term" value="F:zinc ion binding"/>
    <property type="evidence" value="ECO:0007669"/>
    <property type="project" value="InterPro"/>
</dbReference>
<dbReference type="EMBL" id="FWDO01000004">
    <property type="protein sequence ID" value="SLM17692.1"/>
    <property type="molecule type" value="Genomic_DNA"/>
</dbReference>
<comment type="cofactor">
    <cofactor evidence="4">
        <name>Zn(2+)</name>
        <dbReference type="ChEBI" id="CHEBI:29105"/>
    </cofactor>
</comment>
<dbReference type="Pfam" id="PF08240">
    <property type="entry name" value="ADH_N"/>
    <property type="match status" value="1"/>
</dbReference>
<dbReference type="Gene3D" id="3.40.50.720">
    <property type="entry name" value="NAD(P)-binding Rossmann-like Domain"/>
    <property type="match status" value="1"/>
</dbReference>
<evidence type="ECO:0000313" key="6">
    <source>
        <dbReference type="EMBL" id="SLM17692.1"/>
    </source>
</evidence>
<dbReference type="AlphaFoldDB" id="A0A3P3XN26"/>
<dbReference type="SMART" id="SM00829">
    <property type="entry name" value="PKS_ER"/>
    <property type="match status" value="1"/>
</dbReference>
<dbReference type="InterPro" id="IPR050129">
    <property type="entry name" value="Zn_alcohol_dh"/>
</dbReference>
<accession>A0A3P3XN26</accession>
<feature type="domain" description="Enoyl reductase (ER)" evidence="5">
    <location>
        <begin position="12"/>
        <end position="351"/>
    </location>
</feature>
<reference evidence="6" key="1">
    <citation type="submission" date="2017-02" db="EMBL/GenBank/DDBJ databases">
        <authorList>
            <person name="Regsiter A."/>
            <person name="William W."/>
        </authorList>
    </citation>
    <scope>NUCLEOTIDE SEQUENCE</scope>
    <source>
        <strain evidence="6">BdmA 4</strain>
    </source>
</reference>
<dbReference type="SUPFAM" id="SSF50129">
    <property type="entry name" value="GroES-like"/>
    <property type="match status" value="1"/>
</dbReference>
<dbReference type="InterPro" id="IPR013149">
    <property type="entry name" value="ADH-like_C"/>
</dbReference>
<dbReference type="PROSITE" id="PS00059">
    <property type="entry name" value="ADH_ZINC"/>
    <property type="match status" value="1"/>
</dbReference>
<organism evidence="6">
    <name type="scientific">uncultured spirochete</name>
    <dbReference type="NCBI Taxonomy" id="156406"/>
    <lineage>
        <taxon>Bacteria</taxon>
        <taxon>Pseudomonadati</taxon>
        <taxon>Spirochaetota</taxon>
        <taxon>Spirochaetia</taxon>
        <taxon>Spirochaetales</taxon>
        <taxon>environmental samples</taxon>
    </lineage>
</organism>
<keyword evidence="2 4" id="KW-0862">Zinc</keyword>
<dbReference type="Gene3D" id="3.90.180.10">
    <property type="entry name" value="Medium-chain alcohol dehydrogenases, catalytic domain"/>
    <property type="match status" value="1"/>
</dbReference>
<comment type="similarity">
    <text evidence="4">Belongs to the zinc-containing alcohol dehydrogenase family.</text>
</comment>
<gene>
    <name evidence="6" type="ORF">SPIRO4BDMA_40261</name>
</gene>
<evidence type="ECO:0000259" key="5">
    <source>
        <dbReference type="SMART" id="SM00829"/>
    </source>
</evidence>
<evidence type="ECO:0000256" key="4">
    <source>
        <dbReference type="RuleBase" id="RU361277"/>
    </source>
</evidence>